<protein>
    <submittedName>
        <fullName evidence="1">Restriction alleviation protein, Lar family</fullName>
    </submittedName>
</protein>
<dbReference type="Pfam" id="PF14354">
    <property type="entry name" value="Lar_restr_allev"/>
    <property type="match status" value="1"/>
</dbReference>
<sequence>MEFTKEQVKAHVIAKLDRYSKSTFPVSMASQAQMEKQILETALAALTAEPVADIVSGGPGGSGRMPHAELRTYDVQPGPLYAVPQPSYSQGIEDAAKWVDQQRESYDDEHGRVDNDTGSFEFGNDAQRDYSDTLAEIAEGIRALHPNAGIPPAPIMPDSENGLMPCPFCGGKARQLTIEQDNDPHFGGDVITCTECGASSHVEFGFKENLESAWNNRAAMLNGSDE</sequence>
<name>A0AA38DSJ6_9ENTR</name>
<organism evidence="1 2">
    <name type="scientific">Citrobacter werkmanii</name>
    <dbReference type="NCBI Taxonomy" id="67827"/>
    <lineage>
        <taxon>Bacteria</taxon>
        <taxon>Pseudomonadati</taxon>
        <taxon>Pseudomonadota</taxon>
        <taxon>Gammaproteobacteria</taxon>
        <taxon>Enterobacterales</taxon>
        <taxon>Enterobacteriaceae</taxon>
        <taxon>Citrobacter</taxon>
        <taxon>Citrobacter freundii complex</taxon>
    </lineage>
</organism>
<dbReference type="Proteomes" id="UP000867745">
    <property type="component" value="Unassembled WGS sequence"/>
</dbReference>
<dbReference type="EMBL" id="DACUGV010000010">
    <property type="protein sequence ID" value="HAT7594792.1"/>
    <property type="molecule type" value="Genomic_DNA"/>
</dbReference>
<dbReference type="AlphaFoldDB" id="A0AA38DSJ6"/>
<gene>
    <name evidence="1" type="ORF">JAW44_004600</name>
</gene>
<accession>A0AA38DSJ6</accession>
<evidence type="ECO:0000313" key="2">
    <source>
        <dbReference type="Proteomes" id="UP000867745"/>
    </source>
</evidence>
<dbReference type="NCBIfam" id="TIGR03655">
    <property type="entry name" value="anti_R_Lar"/>
    <property type="match status" value="1"/>
</dbReference>
<reference evidence="1" key="1">
    <citation type="journal article" date="2018" name="Genome Biol.">
        <title>SKESA: strategic k-mer extension for scrupulous assemblies.</title>
        <authorList>
            <person name="Souvorov A."/>
            <person name="Agarwala R."/>
            <person name="Lipman D.J."/>
        </authorList>
    </citation>
    <scope>NUCLEOTIDE SEQUENCE</scope>
    <source>
        <strain evidence="1">RS189</strain>
    </source>
</reference>
<comment type="caution">
    <text evidence="1">The sequence shown here is derived from an EMBL/GenBank/DDBJ whole genome shotgun (WGS) entry which is preliminary data.</text>
</comment>
<reference evidence="1" key="2">
    <citation type="submission" date="2020-11" db="EMBL/GenBank/DDBJ databases">
        <authorList>
            <consortium name="NCBI Pathogen Detection Project"/>
        </authorList>
    </citation>
    <scope>NUCLEOTIDE SEQUENCE</scope>
    <source>
        <strain evidence="1">RS189</strain>
    </source>
</reference>
<proteinExistence type="predicted"/>
<dbReference type="InterPro" id="IPR019908">
    <property type="entry name" value="Toxin_RalR"/>
</dbReference>
<evidence type="ECO:0000313" key="1">
    <source>
        <dbReference type="EMBL" id="HAT7594792.1"/>
    </source>
</evidence>